<evidence type="ECO:0000313" key="3">
    <source>
        <dbReference type="Proteomes" id="UP001606305"/>
    </source>
</evidence>
<dbReference type="EMBL" id="JBIGIA010000024">
    <property type="protein sequence ID" value="MFG6459538.1"/>
    <property type="molecule type" value="Genomic_DNA"/>
</dbReference>
<dbReference type="RefSeq" id="WP_394491638.1">
    <property type="nucleotide sequence ID" value="NZ_JBIGIA010000024.1"/>
</dbReference>
<feature type="domain" description="SnoaL-like" evidence="1">
    <location>
        <begin position="9"/>
        <end position="135"/>
    </location>
</feature>
<accession>A0ABW7GC54</accession>
<name>A0ABW7GC54_9BURK</name>
<dbReference type="Proteomes" id="UP001606305">
    <property type="component" value="Unassembled WGS sequence"/>
</dbReference>
<protein>
    <submittedName>
        <fullName evidence="2">Nuclear transport factor 2 family protein</fullName>
    </submittedName>
</protein>
<dbReference type="SUPFAM" id="SSF54427">
    <property type="entry name" value="NTF2-like"/>
    <property type="match status" value="1"/>
</dbReference>
<organism evidence="2 3">
    <name type="scientific">Pelomonas nitida</name>
    <dbReference type="NCBI Taxonomy" id="3299027"/>
    <lineage>
        <taxon>Bacteria</taxon>
        <taxon>Pseudomonadati</taxon>
        <taxon>Pseudomonadota</taxon>
        <taxon>Betaproteobacteria</taxon>
        <taxon>Burkholderiales</taxon>
        <taxon>Sphaerotilaceae</taxon>
        <taxon>Roseateles</taxon>
    </lineage>
</organism>
<proteinExistence type="predicted"/>
<dbReference type="Pfam" id="PF13577">
    <property type="entry name" value="SnoaL_4"/>
    <property type="match status" value="1"/>
</dbReference>
<evidence type="ECO:0000313" key="2">
    <source>
        <dbReference type="EMBL" id="MFG6459538.1"/>
    </source>
</evidence>
<sequence length="152" mass="17015">MPLPTPLDLALRQVVEDAVVRMFVATDERDWRTLEDCFTDPFVLDMTSMGGGEPVSISPAQVVQAWSTGFEPLDHVHHQIGNLRTEASADRARVRCHGVAFHHRAQAPGLKTRVFVGTYELSLAYAAGKWRVDRLQFKLKFIDGNLELEKAA</sequence>
<evidence type="ECO:0000259" key="1">
    <source>
        <dbReference type="Pfam" id="PF13577"/>
    </source>
</evidence>
<dbReference type="InterPro" id="IPR032710">
    <property type="entry name" value="NTF2-like_dom_sf"/>
</dbReference>
<keyword evidence="3" id="KW-1185">Reference proteome</keyword>
<dbReference type="Gene3D" id="3.10.450.50">
    <property type="match status" value="1"/>
</dbReference>
<dbReference type="InterPro" id="IPR037401">
    <property type="entry name" value="SnoaL-like"/>
</dbReference>
<reference evidence="2 3" key="1">
    <citation type="submission" date="2024-09" db="EMBL/GenBank/DDBJ databases">
        <title>Novel species of the genus Pelomonas and Roseateles isolated from streams.</title>
        <authorList>
            <person name="Lu H."/>
        </authorList>
    </citation>
    <scope>NUCLEOTIDE SEQUENCE [LARGE SCALE GENOMIC DNA]</scope>
    <source>
        <strain evidence="2 3">BYS96W</strain>
    </source>
</reference>
<gene>
    <name evidence="2" type="ORF">ACG00X_22115</name>
</gene>
<comment type="caution">
    <text evidence="2">The sequence shown here is derived from an EMBL/GenBank/DDBJ whole genome shotgun (WGS) entry which is preliminary data.</text>
</comment>